<evidence type="ECO:0000256" key="5">
    <source>
        <dbReference type="ARBA" id="ARBA00023002"/>
    </source>
</evidence>
<evidence type="ECO:0000313" key="9">
    <source>
        <dbReference type="EMBL" id="CAE8639042.1"/>
    </source>
</evidence>
<keyword evidence="5" id="KW-0560">Oxidoreductase</keyword>
<evidence type="ECO:0000256" key="2">
    <source>
        <dbReference type="ARBA" id="ARBA00022723"/>
    </source>
</evidence>
<proteinExistence type="predicted"/>
<dbReference type="SMART" id="SM00702">
    <property type="entry name" value="P4Hc"/>
    <property type="match status" value="1"/>
</dbReference>
<dbReference type="OrthoDB" id="445427at2759"/>
<dbReference type="EMBL" id="CAJNNV010032125">
    <property type="protein sequence ID" value="CAE8639042.1"/>
    <property type="molecule type" value="Genomic_DNA"/>
</dbReference>
<dbReference type="GO" id="GO:0071456">
    <property type="term" value="P:cellular response to hypoxia"/>
    <property type="evidence" value="ECO:0007669"/>
    <property type="project" value="TreeGrafter"/>
</dbReference>
<dbReference type="GO" id="GO:0031543">
    <property type="term" value="F:peptidyl-proline dioxygenase activity"/>
    <property type="evidence" value="ECO:0007669"/>
    <property type="project" value="TreeGrafter"/>
</dbReference>
<gene>
    <name evidence="9" type="ORF">PGLA1383_LOCUS54111</name>
</gene>
<dbReference type="AlphaFoldDB" id="A0A813HLN4"/>
<keyword evidence="2" id="KW-0479">Metal-binding</keyword>
<dbReference type="GO" id="GO:0008198">
    <property type="term" value="F:ferrous iron binding"/>
    <property type="evidence" value="ECO:0007669"/>
    <property type="project" value="TreeGrafter"/>
</dbReference>
<dbReference type="InterPro" id="IPR051559">
    <property type="entry name" value="HIF_prolyl_hydroxylases"/>
</dbReference>
<keyword evidence="10" id="KW-1185">Reference proteome</keyword>
<dbReference type="Gene3D" id="2.60.120.620">
    <property type="entry name" value="q2cbj1_9rhob like domain"/>
    <property type="match status" value="1"/>
</dbReference>
<dbReference type="InterPro" id="IPR006620">
    <property type="entry name" value="Pro_4_hyd_alph"/>
</dbReference>
<evidence type="ECO:0000256" key="3">
    <source>
        <dbReference type="ARBA" id="ARBA00022896"/>
    </source>
</evidence>
<evidence type="ECO:0000256" key="1">
    <source>
        <dbReference type="ARBA" id="ARBA00001961"/>
    </source>
</evidence>
<evidence type="ECO:0000256" key="7">
    <source>
        <dbReference type="SAM" id="MobiDB-lite"/>
    </source>
</evidence>
<keyword evidence="6" id="KW-0408">Iron</keyword>
<dbReference type="PROSITE" id="PS51471">
    <property type="entry name" value="FE2OG_OXY"/>
    <property type="match status" value="1"/>
</dbReference>
<dbReference type="PANTHER" id="PTHR12907">
    <property type="entry name" value="EGL NINE HOMOLOG-RELATED"/>
    <property type="match status" value="1"/>
</dbReference>
<feature type="compositionally biased region" description="Basic and acidic residues" evidence="7">
    <location>
        <begin position="722"/>
        <end position="735"/>
    </location>
</feature>
<evidence type="ECO:0000259" key="8">
    <source>
        <dbReference type="PROSITE" id="PS51471"/>
    </source>
</evidence>
<dbReference type="InterPro" id="IPR044862">
    <property type="entry name" value="Pro_4_hyd_alph_FE2OG_OXY"/>
</dbReference>
<sequence>MSVAQIPQVSLQLASKASSVPTLWPADSHRVAEIRDQLKSCGLAVVDGIFSDDGASAKQLKDYALDLYSSGCMQAGVITEDTQEADADEVTSQRVDPSDRGDFVCWLRLDGTCDGDEDTQKVPADNVAAVRSAAAVLCTQLALRICNLVRQSLDEQLAPSLIMTAVYPPGQGAHFREHLDNPNGDGRLLTAVYYVNDGWAAKDGALLRAKLPRQSREDGTCHDCQVRDIIPRADRLVLFQSDRVRHEVTPNARPDTSASAHRCAFTIWFFREDADAQLEPDECETSVDEAVTRAVSRAELQSGELYSYSAVEATRFGAVLESEVVSFEVAEGPFEHHVDMNHYGHGSVSVSPGYSWLPAPVPGNVRPSWRMPCEFELPEALCIAKVQMFDADCDSDFESTMHSESEAVHAEVCTASLNLCFFGEMYFSLIRSDGRLGDLDSRLGVVLSDLELQWQADRTDRQADSLEVRSDLDRQWEELSKGLIASTAEVEERAQKEQREVLDALAAVCNDIESLRMRQQEQQAVLEDSRNSEEPLAMAAAAGMVTSLSRMSADLEELRGRSGQQRGAFESLKAELQKMLMEELQARRISELEALQSEDSRHRRDIDALREQSSRSLEALRSEEASRRDVAETQLSAELQVLRTQLSSCMQAVSESSQRQEQHSQAAGGVRSEQLVSLAEQLRSELAAEAARVAERLSADVSAVRSQLAEGLADVRSQQGRQRNDFEALRTDCERSSSSSSSTARAEPQPQVSSADLNASARRRSDSCDEGQLRREDLEAFRTLHSRDLAEIQGRLGLQGREIESLQSQVLDTSEAQSKSRQRLTGEIEALRKDTEKQLEKDKASEWSLLKAFQQPLTGGCRGQESDAGEPCDTVQTRRPTVRQQADESLSSDVDVLRAKQVRDAQELRSQQRSFFDDLSSQAEAARKQLASELEAVRSHCNAGVSGLQTQQSNTLEVMRSQQKRAETIQSQLLGDIGAIKMQL</sequence>
<protein>
    <recommendedName>
        <fullName evidence="8">Fe2OG dioxygenase domain-containing protein</fullName>
    </recommendedName>
</protein>
<reference evidence="9" key="1">
    <citation type="submission" date="2021-02" db="EMBL/GenBank/DDBJ databases">
        <authorList>
            <person name="Dougan E. K."/>
            <person name="Rhodes N."/>
            <person name="Thang M."/>
            <person name="Chan C."/>
        </authorList>
    </citation>
    <scope>NUCLEOTIDE SEQUENCE</scope>
</reference>
<dbReference type="GO" id="GO:0031418">
    <property type="term" value="F:L-ascorbic acid binding"/>
    <property type="evidence" value="ECO:0007669"/>
    <property type="project" value="UniProtKB-KW"/>
</dbReference>
<dbReference type="PANTHER" id="PTHR12907:SF26">
    <property type="entry name" value="HIF PROLYL HYDROXYLASE, ISOFORM C"/>
    <property type="match status" value="1"/>
</dbReference>
<accession>A0A813HLN4</accession>
<dbReference type="InterPro" id="IPR005123">
    <property type="entry name" value="Oxoglu/Fe-dep_dioxygenase_dom"/>
</dbReference>
<keyword evidence="3" id="KW-0847">Vitamin C</keyword>
<keyword evidence="4" id="KW-0223">Dioxygenase</keyword>
<comment type="caution">
    <text evidence="9">The sequence shown here is derived from an EMBL/GenBank/DDBJ whole genome shotgun (WGS) entry which is preliminary data.</text>
</comment>
<comment type="cofactor">
    <cofactor evidence="1">
        <name>L-ascorbate</name>
        <dbReference type="ChEBI" id="CHEBI:38290"/>
    </cofactor>
</comment>
<feature type="region of interest" description="Disordered" evidence="7">
    <location>
        <begin position="858"/>
        <end position="890"/>
    </location>
</feature>
<evidence type="ECO:0000256" key="6">
    <source>
        <dbReference type="ARBA" id="ARBA00023004"/>
    </source>
</evidence>
<feature type="region of interest" description="Disordered" evidence="7">
    <location>
        <begin position="711"/>
        <end position="771"/>
    </location>
</feature>
<dbReference type="Proteomes" id="UP000654075">
    <property type="component" value="Unassembled WGS sequence"/>
</dbReference>
<feature type="compositionally biased region" description="Polar residues" evidence="7">
    <location>
        <begin position="874"/>
        <end position="890"/>
    </location>
</feature>
<feature type="domain" description="Fe2OG dioxygenase" evidence="8">
    <location>
        <begin position="157"/>
        <end position="271"/>
    </location>
</feature>
<dbReference type="Pfam" id="PF13640">
    <property type="entry name" value="2OG-FeII_Oxy_3"/>
    <property type="match status" value="1"/>
</dbReference>
<name>A0A813HLN4_POLGL</name>
<evidence type="ECO:0000256" key="4">
    <source>
        <dbReference type="ARBA" id="ARBA00022964"/>
    </source>
</evidence>
<organism evidence="9 10">
    <name type="scientific">Polarella glacialis</name>
    <name type="common">Dinoflagellate</name>
    <dbReference type="NCBI Taxonomy" id="89957"/>
    <lineage>
        <taxon>Eukaryota</taxon>
        <taxon>Sar</taxon>
        <taxon>Alveolata</taxon>
        <taxon>Dinophyceae</taxon>
        <taxon>Suessiales</taxon>
        <taxon>Suessiaceae</taxon>
        <taxon>Polarella</taxon>
    </lineage>
</organism>
<evidence type="ECO:0000313" key="10">
    <source>
        <dbReference type="Proteomes" id="UP000654075"/>
    </source>
</evidence>
<feature type="non-terminal residue" evidence="9">
    <location>
        <position position="984"/>
    </location>
</feature>